<sequence length="317" mass="34312">MWRLVRVGLSLLLLAGCGEATPGLPGTLEWDRITRVAEVSEPVQRWLVAEGERVTAGQPLLTLDPRRLDARLAQAEGELDGARAALAEARQGPRQETIAAARADLARARAAQTLADADYRRSLRLFQRQVLASAELDQALALRDQRRAEADALAARLEELLRGERPERIAAATAAVAAARAHVDDLRVDRERLVVTAPRDGRVDDLPFRPGDQPPAGATLVSLLVGDAPYARFYVPVGRRATLAVGDPVTVHVTGLDTPFAARVESLAREPVFTPYYALAGDDASRLVYLARARLTDAADERLAAGLPVRVELGREP</sequence>
<accession>A0ABS7WUV3</accession>
<dbReference type="InterPro" id="IPR059052">
    <property type="entry name" value="HH_YbhG-like"/>
</dbReference>
<feature type="domain" description="YbhG-like alpha-helical hairpin" evidence="4">
    <location>
        <begin position="64"/>
        <end position="183"/>
    </location>
</feature>
<evidence type="ECO:0000256" key="1">
    <source>
        <dbReference type="ARBA" id="ARBA00004196"/>
    </source>
</evidence>
<dbReference type="RefSeq" id="WP_224420112.1">
    <property type="nucleotide sequence ID" value="NZ_JAGXFD010000001.1"/>
</dbReference>
<keyword evidence="2" id="KW-0175">Coiled coil</keyword>
<evidence type="ECO:0000313" key="5">
    <source>
        <dbReference type="EMBL" id="MBZ9566398.1"/>
    </source>
</evidence>
<dbReference type="Gene3D" id="2.40.50.100">
    <property type="match status" value="2"/>
</dbReference>
<protein>
    <submittedName>
        <fullName evidence="5">HlyD family efflux transporter periplasmic adaptor subunit</fullName>
    </submittedName>
</protein>
<dbReference type="PANTHER" id="PTHR32347:SF29">
    <property type="entry name" value="UPF0194 MEMBRANE PROTEIN YBHG"/>
    <property type="match status" value="1"/>
</dbReference>
<organism evidence="5 6">
    <name type="scientific">Modicisalibacter tunisiensis</name>
    <dbReference type="NCBI Taxonomy" id="390637"/>
    <lineage>
        <taxon>Bacteria</taxon>
        <taxon>Pseudomonadati</taxon>
        <taxon>Pseudomonadota</taxon>
        <taxon>Gammaproteobacteria</taxon>
        <taxon>Oceanospirillales</taxon>
        <taxon>Halomonadaceae</taxon>
        <taxon>Modicisalibacter</taxon>
    </lineage>
</organism>
<keyword evidence="6" id="KW-1185">Reference proteome</keyword>
<dbReference type="InterPro" id="IPR050465">
    <property type="entry name" value="UPF0194_transport"/>
</dbReference>
<feature type="signal peptide" evidence="3">
    <location>
        <begin position="1"/>
        <end position="20"/>
    </location>
</feature>
<dbReference type="PROSITE" id="PS51257">
    <property type="entry name" value="PROKAR_LIPOPROTEIN"/>
    <property type="match status" value="1"/>
</dbReference>
<evidence type="ECO:0000256" key="3">
    <source>
        <dbReference type="SAM" id="SignalP"/>
    </source>
</evidence>
<name>A0ABS7WUV3_9GAMM</name>
<proteinExistence type="predicted"/>
<comment type="caution">
    <text evidence="5">The sequence shown here is derived from an EMBL/GenBank/DDBJ whole genome shotgun (WGS) entry which is preliminary data.</text>
</comment>
<dbReference type="Pfam" id="PF25881">
    <property type="entry name" value="HH_YBHG"/>
    <property type="match status" value="1"/>
</dbReference>
<comment type="subcellular location">
    <subcellularLocation>
        <location evidence="1">Cell envelope</location>
    </subcellularLocation>
</comment>
<dbReference type="Proteomes" id="UP001319883">
    <property type="component" value="Unassembled WGS sequence"/>
</dbReference>
<dbReference type="SUPFAM" id="SSF111369">
    <property type="entry name" value="HlyD-like secretion proteins"/>
    <property type="match status" value="2"/>
</dbReference>
<evidence type="ECO:0000256" key="2">
    <source>
        <dbReference type="ARBA" id="ARBA00023054"/>
    </source>
</evidence>
<dbReference type="EMBL" id="JAGXFD010000001">
    <property type="protein sequence ID" value="MBZ9566398.1"/>
    <property type="molecule type" value="Genomic_DNA"/>
</dbReference>
<evidence type="ECO:0000259" key="4">
    <source>
        <dbReference type="Pfam" id="PF25881"/>
    </source>
</evidence>
<keyword evidence="3" id="KW-0732">Signal</keyword>
<feature type="chain" id="PRO_5045487624" evidence="3">
    <location>
        <begin position="21"/>
        <end position="317"/>
    </location>
</feature>
<gene>
    <name evidence="5" type="ORF">KGQ91_01645</name>
</gene>
<dbReference type="Gene3D" id="2.40.30.170">
    <property type="match status" value="1"/>
</dbReference>
<dbReference type="Gene3D" id="1.10.287.470">
    <property type="entry name" value="Helix hairpin bin"/>
    <property type="match status" value="2"/>
</dbReference>
<dbReference type="PANTHER" id="PTHR32347">
    <property type="entry name" value="EFFLUX SYSTEM COMPONENT YKNX-RELATED"/>
    <property type="match status" value="1"/>
</dbReference>
<evidence type="ECO:0000313" key="6">
    <source>
        <dbReference type="Proteomes" id="UP001319883"/>
    </source>
</evidence>
<reference evidence="5 6" key="1">
    <citation type="submission" date="2021-05" db="EMBL/GenBank/DDBJ databases">
        <title>Petroleum and Energy Research Collection (APPE): ex situ preservation of microbial diversity associated with the oil industry and exploitation of its biotechnological potential.</title>
        <authorList>
            <person name="Paixao C.T.M."/>
            <person name="Gomes M.B."/>
            <person name="Oliveira V.M."/>
        </authorList>
    </citation>
    <scope>NUCLEOTIDE SEQUENCE [LARGE SCALE GENOMIC DNA]</scope>
    <source>
        <strain evidence="5 6">LIT2</strain>
    </source>
</reference>